<proteinExistence type="predicted"/>
<gene>
    <name evidence="1" type="ORF">AKJ56_00440</name>
</gene>
<evidence type="ECO:0000313" key="2">
    <source>
        <dbReference type="Proteomes" id="UP000070175"/>
    </source>
</evidence>
<accession>A0A133VQM1</accession>
<name>A0A133VQM1_9EURY</name>
<sequence>MSRNPFDEFRKIEKMFEKLLKTGDFMVGGTSRGISIQKMGDKTRVDVHGDISERELEKLRKKYPDAEITVDGRKIEDSNPVEVLDENEQERFEDDDLQNFHDTVVEEVDEEEIESEKLALKRFKEKQRERKEKDDD</sequence>
<dbReference type="AlphaFoldDB" id="A0A133VQM1"/>
<comment type="caution">
    <text evidence="1">The sequence shown here is derived from an EMBL/GenBank/DDBJ whole genome shotgun (WGS) entry which is preliminary data.</text>
</comment>
<dbReference type="EMBL" id="LHYJ01000004">
    <property type="protein sequence ID" value="KXB08717.1"/>
    <property type="molecule type" value="Genomic_DNA"/>
</dbReference>
<keyword evidence="2" id="KW-1185">Reference proteome</keyword>
<reference evidence="1 2" key="1">
    <citation type="journal article" date="2016" name="Sci. Rep.">
        <title>Metabolic traits of an uncultured archaeal lineage -MSBL1- from brine pools of the Red Sea.</title>
        <authorList>
            <person name="Mwirichia R."/>
            <person name="Alam I."/>
            <person name="Rashid M."/>
            <person name="Vinu M."/>
            <person name="Ba-Alawi W."/>
            <person name="Anthony Kamau A."/>
            <person name="Kamanda Ngugi D."/>
            <person name="Goker M."/>
            <person name="Klenk H.P."/>
            <person name="Bajic V."/>
            <person name="Stingl U."/>
        </authorList>
    </citation>
    <scope>NUCLEOTIDE SEQUENCE [LARGE SCALE GENOMIC DNA]</scope>
    <source>
        <strain evidence="1">SCGC-AAA382N08</strain>
    </source>
</reference>
<protein>
    <submittedName>
        <fullName evidence="1">Uncharacterized protein</fullName>
    </submittedName>
</protein>
<organism evidence="1 2">
    <name type="scientific">candidate division MSBL1 archaeon SCGC-AAA382N08</name>
    <dbReference type="NCBI Taxonomy" id="1698285"/>
    <lineage>
        <taxon>Archaea</taxon>
        <taxon>Methanobacteriati</taxon>
        <taxon>Methanobacteriota</taxon>
        <taxon>candidate division MSBL1</taxon>
    </lineage>
</organism>
<evidence type="ECO:0000313" key="1">
    <source>
        <dbReference type="EMBL" id="KXB08717.1"/>
    </source>
</evidence>
<dbReference type="Proteomes" id="UP000070175">
    <property type="component" value="Unassembled WGS sequence"/>
</dbReference>